<keyword evidence="5 6" id="KW-1015">Disulfide bond</keyword>
<protein>
    <submittedName>
        <fullName evidence="13">ADAM metallopeptidase domain 32</fullName>
    </submittedName>
</protein>
<organism evidence="13 14">
    <name type="scientific">Phocoena sinus</name>
    <name type="common">Vaquita</name>
    <dbReference type="NCBI Taxonomy" id="42100"/>
    <lineage>
        <taxon>Eukaryota</taxon>
        <taxon>Metazoa</taxon>
        <taxon>Chordata</taxon>
        <taxon>Craniata</taxon>
        <taxon>Vertebrata</taxon>
        <taxon>Euteleostomi</taxon>
        <taxon>Mammalia</taxon>
        <taxon>Eutheria</taxon>
        <taxon>Laurasiatheria</taxon>
        <taxon>Artiodactyla</taxon>
        <taxon>Whippomorpha</taxon>
        <taxon>Cetacea</taxon>
        <taxon>Odontoceti</taxon>
        <taxon>Phocoenidae</taxon>
        <taxon>Phocoena</taxon>
    </lineage>
</organism>
<dbReference type="InterPro" id="IPR034027">
    <property type="entry name" value="Reprolysin_adamalysin"/>
</dbReference>
<evidence type="ECO:0000256" key="2">
    <source>
        <dbReference type="ARBA" id="ARBA00022692"/>
    </source>
</evidence>
<feature type="compositionally biased region" description="Low complexity" evidence="7">
    <location>
        <begin position="613"/>
        <end position="623"/>
    </location>
</feature>
<evidence type="ECO:0000259" key="11">
    <source>
        <dbReference type="PROSITE" id="PS50214"/>
    </source>
</evidence>
<dbReference type="InterPro" id="IPR001762">
    <property type="entry name" value="Disintegrin_dom"/>
</dbReference>
<feature type="disulfide bond" evidence="6">
    <location>
        <begin position="520"/>
        <end position="530"/>
    </location>
</feature>
<dbReference type="InterPro" id="IPR036436">
    <property type="entry name" value="Disintegrin_dom_sf"/>
</dbReference>
<accession>A0A8C9C2X7</accession>
<evidence type="ECO:0000313" key="13">
    <source>
        <dbReference type="Ensembl" id="ENSPSNP00000018734.1"/>
    </source>
</evidence>
<dbReference type="PROSITE" id="PS50214">
    <property type="entry name" value="DISINTEGRIN_2"/>
    <property type="match status" value="1"/>
</dbReference>
<dbReference type="SUPFAM" id="SSF57552">
    <property type="entry name" value="Blood coagulation inhibitor (disintegrin)"/>
    <property type="match status" value="1"/>
</dbReference>
<reference evidence="13" key="1">
    <citation type="submission" date="2019-08" db="EMBL/GenBank/DDBJ databases">
        <title>Phocoena sinus (Vaquita) genome, mPhoSin1, primary haplotype.</title>
        <authorList>
            <person name="Morin P."/>
            <person name="Mountcastle J."/>
            <person name="Fungtammasan C."/>
            <person name="Rhie A."/>
            <person name="Rojas-Bracho L."/>
            <person name="Smith C.R."/>
            <person name="Taylor B.L."/>
            <person name="Gulland F.M.D."/>
            <person name="Musser W."/>
            <person name="Houck M."/>
            <person name="Haase B."/>
            <person name="Paez S."/>
            <person name="Howe K."/>
            <person name="Torrance J."/>
            <person name="Formenti G."/>
            <person name="Phillippy A."/>
            <person name="Ryder O."/>
            <person name="Jarvis E.D."/>
            <person name="Fedrigo O."/>
        </authorList>
    </citation>
    <scope>NUCLEOTIDE SEQUENCE [LARGE SCALE GENOMIC DNA]</scope>
</reference>
<comment type="caution">
    <text evidence="6">Lacks conserved residue(s) required for the propagation of feature annotation.</text>
</comment>
<name>A0A8C9C2X7_PHOSS</name>
<evidence type="ECO:0000256" key="5">
    <source>
        <dbReference type="ARBA" id="ARBA00023157"/>
    </source>
</evidence>
<evidence type="ECO:0000256" key="6">
    <source>
        <dbReference type="PROSITE-ProRule" id="PRU00076"/>
    </source>
</evidence>
<dbReference type="PROSITE" id="PS00427">
    <property type="entry name" value="DISINTEGRIN_1"/>
    <property type="match status" value="1"/>
</dbReference>
<feature type="signal peptide" evidence="9">
    <location>
        <begin position="1"/>
        <end position="17"/>
    </location>
</feature>
<dbReference type="Pfam" id="PF01421">
    <property type="entry name" value="Reprolysin"/>
    <property type="match status" value="1"/>
</dbReference>
<feature type="domain" description="Peptidase M12B" evidence="12">
    <location>
        <begin position="188"/>
        <end position="308"/>
    </location>
</feature>
<reference evidence="13" key="3">
    <citation type="submission" date="2025-09" db="UniProtKB">
        <authorList>
            <consortium name="Ensembl"/>
        </authorList>
    </citation>
    <scope>IDENTIFICATION</scope>
</reference>
<dbReference type="AlphaFoldDB" id="A0A8C9C2X7"/>
<feature type="domain" description="Disintegrin" evidence="11">
    <location>
        <begin position="304"/>
        <end position="375"/>
    </location>
</feature>
<dbReference type="GeneTree" id="ENSGT00940000161015"/>
<dbReference type="Pfam" id="PF01562">
    <property type="entry name" value="Pep_M12B_propep"/>
    <property type="match status" value="1"/>
</dbReference>
<dbReference type="GO" id="GO:0006508">
    <property type="term" value="P:proteolysis"/>
    <property type="evidence" value="ECO:0007669"/>
    <property type="project" value="InterPro"/>
</dbReference>
<dbReference type="SUPFAM" id="SSF55486">
    <property type="entry name" value="Metalloproteases ('zincins'), catalytic domain"/>
    <property type="match status" value="1"/>
</dbReference>
<comment type="subcellular location">
    <subcellularLocation>
        <location evidence="1">Membrane</location>
        <topology evidence="1">Single-pass type I membrane protein</topology>
    </subcellularLocation>
</comment>
<feature type="domain" description="EGF-like" evidence="10">
    <location>
        <begin position="516"/>
        <end position="548"/>
    </location>
</feature>
<dbReference type="SMART" id="SM00608">
    <property type="entry name" value="ACR"/>
    <property type="match status" value="1"/>
</dbReference>
<dbReference type="Pfam" id="PF08516">
    <property type="entry name" value="ADAM_CR"/>
    <property type="match status" value="1"/>
</dbReference>
<dbReference type="InterPro" id="IPR000742">
    <property type="entry name" value="EGF"/>
</dbReference>
<evidence type="ECO:0000256" key="4">
    <source>
        <dbReference type="ARBA" id="ARBA00023136"/>
    </source>
</evidence>
<dbReference type="PROSITE" id="PS50026">
    <property type="entry name" value="EGF_3"/>
    <property type="match status" value="1"/>
</dbReference>
<dbReference type="PROSITE" id="PS50215">
    <property type="entry name" value="ADAM_MEPRO"/>
    <property type="match status" value="1"/>
</dbReference>
<dbReference type="GO" id="GO:0005886">
    <property type="term" value="C:plasma membrane"/>
    <property type="evidence" value="ECO:0007669"/>
    <property type="project" value="TreeGrafter"/>
</dbReference>
<feature type="region of interest" description="Disordered" evidence="7">
    <location>
        <begin position="605"/>
        <end position="629"/>
    </location>
</feature>
<dbReference type="GO" id="GO:0004222">
    <property type="term" value="F:metalloendopeptidase activity"/>
    <property type="evidence" value="ECO:0007669"/>
    <property type="project" value="InterPro"/>
</dbReference>
<dbReference type="PROSITE" id="PS01186">
    <property type="entry name" value="EGF_2"/>
    <property type="match status" value="1"/>
</dbReference>
<dbReference type="Gene3D" id="3.40.390.10">
    <property type="entry name" value="Collagenase (Catalytic Domain)"/>
    <property type="match status" value="1"/>
</dbReference>
<evidence type="ECO:0000256" key="9">
    <source>
        <dbReference type="SAM" id="SignalP"/>
    </source>
</evidence>
<dbReference type="GO" id="GO:0007155">
    <property type="term" value="P:cell adhesion"/>
    <property type="evidence" value="ECO:0007669"/>
    <property type="project" value="TreeGrafter"/>
</dbReference>
<dbReference type="GO" id="GO:0008584">
    <property type="term" value="P:male gonad development"/>
    <property type="evidence" value="ECO:0007669"/>
    <property type="project" value="TreeGrafter"/>
</dbReference>
<evidence type="ECO:0000256" key="8">
    <source>
        <dbReference type="SAM" id="Phobius"/>
    </source>
</evidence>
<keyword evidence="14" id="KW-1185">Reference proteome</keyword>
<dbReference type="PANTHER" id="PTHR11905">
    <property type="entry name" value="ADAM A DISINTEGRIN AND METALLOPROTEASE DOMAIN"/>
    <property type="match status" value="1"/>
</dbReference>
<dbReference type="InterPro" id="IPR002870">
    <property type="entry name" value="Peptidase_M12B_N"/>
</dbReference>
<dbReference type="GO" id="GO:0007339">
    <property type="term" value="P:binding of sperm to zona pellucida"/>
    <property type="evidence" value="ECO:0007669"/>
    <property type="project" value="TreeGrafter"/>
</dbReference>
<dbReference type="InterPro" id="IPR001590">
    <property type="entry name" value="Peptidase_M12B"/>
</dbReference>
<evidence type="ECO:0000313" key="14">
    <source>
        <dbReference type="Proteomes" id="UP000694554"/>
    </source>
</evidence>
<keyword evidence="9" id="KW-0732">Signal</keyword>
<feature type="transmembrane region" description="Helical" evidence="8">
    <location>
        <begin position="577"/>
        <end position="598"/>
    </location>
</feature>
<feature type="chain" id="PRO_5034114759" evidence="9">
    <location>
        <begin position="18"/>
        <end position="629"/>
    </location>
</feature>
<dbReference type="Gene3D" id="4.10.70.10">
    <property type="entry name" value="Disintegrin domain"/>
    <property type="match status" value="1"/>
</dbReference>
<evidence type="ECO:0000259" key="10">
    <source>
        <dbReference type="PROSITE" id="PS50026"/>
    </source>
</evidence>
<reference evidence="13" key="2">
    <citation type="submission" date="2025-08" db="UniProtKB">
        <authorList>
            <consortium name="Ensembl"/>
        </authorList>
    </citation>
    <scope>IDENTIFICATION</scope>
</reference>
<dbReference type="PANTHER" id="PTHR11905:SF24">
    <property type="entry name" value="DISINTEGRIN AND METALLOPROTEINASE DOMAIN-CONTAINING PROTEIN 32"/>
    <property type="match status" value="1"/>
</dbReference>
<dbReference type="CDD" id="cd04269">
    <property type="entry name" value="ZnMc_adamalysin_II_like"/>
    <property type="match status" value="1"/>
</dbReference>
<feature type="disulfide bond" evidence="6">
    <location>
        <begin position="538"/>
        <end position="547"/>
    </location>
</feature>
<dbReference type="InterPro" id="IPR006586">
    <property type="entry name" value="ADAM_Cys-rich"/>
</dbReference>
<dbReference type="InterPro" id="IPR024079">
    <property type="entry name" value="MetalloPept_cat_dom_sf"/>
</dbReference>
<keyword evidence="2 8" id="KW-0812">Transmembrane</keyword>
<proteinExistence type="predicted"/>
<keyword evidence="6" id="KW-0245">EGF-like domain</keyword>
<evidence type="ECO:0000256" key="3">
    <source>
        <dbReference type="ARBA" id="ARBA00022989"/>
    </source>
</evidence>
<evidence type="ECO:0000256" key="7">
    <source>
        <dbReference type="SAM" id="MobiDB-lite"/>
    </source>
</evidence>
<dbReference type="Ensembl" id="ENSPSNT00000021107.1">
    <property type="protein sequence ID" value="ENSPSNP00000018734.1"/>
    <property type="gene ID" value="ENSPSNG00000013750.1"/>
</dbReference>
<gene>
    <name evidence="13" type="primary">ADAM32</name>
</gene>
<evidence type="ECO:0000256" key="1">
    <source>
        <dbReference type="ARBA" id="ARBA00004479"/>
    </source>
</evidence>
<sequence length="629" mass="70116">MFRLVMLLAGLRGLLMSRPGFQNSFLQIIFPEKIQANTSDNSKVENEQVSYIIPIDEIPYTVHLRQRFFLADNFMLYLYNQGSVNSHSSNIQTQCYYQGYIEGYLNSVVTLSTCSGLRGILQFENLSYGIEPLESAVEFQHLLYKLGNENNEFAVLTENNQDTEQNPMDYNIFISEKPESAVPDLIPLYLEMHIVVDKVLYDYLGSDSMLVTNKVIEIIGLVNSMFAPFKITIVLSSLELWSDKNKISTVGEADELLHTFLEWKKSYLTLRPHDIAYLFIYRDYPDYVGAAFPGKMCVTSYSAGIALQCGPDSCCNPQTCVLKPNTQCDRGSCCNNCQLMQAGAVCRPAAHPECDVSEVCNGSSGSCPADITIHNGHKCKGGKAFCFDGGCQDLDAHCESIYGKGSKNAPFACYEEIQSQTDRFGNCGRERSRYKFCAWRNLICGRLICTYPFKTPFLRDGASVIYAFVRNTVCITMHYTTTGGEDPMVVKNGSICDTGRICVNRECVESRILADRSNKCSLKCNGHGVCTSEMTCNCSSGYSPPDCQARSRIPSRLPGGQGLIKERGFEKAGKKQWLLGIYIALPVLVVATIVAVSWKPLKKWFSKKEEPQSSDSKSQKSSETLNSSN</sequence>
<dbReference type="Proteomes" id="UP000694554">
    <property type="component" value="Chromosome 21"/>
</dbReference>
<dbReference type="SMART" id="SM00050">
    <property type="entry name" value="DISIN"/>
    <property type="match status" value="1"/>
</dbReference>
<keyword evidence="4 8" id="KW-0472">Membrane</keyword>
<evidence type="ECO:0000259" key="12">
    <source>
        <dbReference type="PROSITE" id="PS50215"/>
    </source>
</evidence>
<keyword evidence="3 8" id="KW-1133">Transmembrane helix</keyword>
<dbReference type="InterPro" id="IPR018358">
    <property type="entry name" value="Disintegrin_CS"/>
</dbReference>